<sequence length="172" mass="19778">MEEILNFFNHPFFVIVGGISTAIAVVIFFYGIYSIFRGIVPVWIRLGKSLHNRKIAIYAENDFESLKSLLSDSGIFKTKNITQITKDSIAKGEKFTMMLVNYPEFNDDIKSILKHKRDSDSLIVYAPQSEGRIEQKLMDKINENRNSIVVNFRGRLLNDIVTSMITTTYEKK</sequence>
<keyword evidence="1" id="KW-0812">Transmembrane</keyword>
<evidence type="ECO:0000313" key="2">
    <source>
        <dbReference type="EMBL" id="SHJ84490.1"/>
    </source>
</evidence>
<dbReference type="STRING" id="797419.SAMN05216556_1385"/>
<organism evidence="2 3">
    <name type="scientific">Aequorivita viscosa</name>
    <dbReference type="NCBI Taxonomy" id="797419"/>
    <lineage>
        <taxon>Bacteria</taxon>
        <taxon>Pseudomonadati</taxon>
        <taxon>Bacteroidota</taxon>
        <taxon>Flavobacteriia</taxon>
        <taxon>Flavobacteriales</taxon>
        <taxon>Flavobacteriaceae</taxon>
        <taxon>Aequorivita</taxon>
    </lineage>
</organism>
<dbReference type="Proteomes" id="UP000184172">
    <property type="component" value="Unassembled WGS sequence"/>
</dbReference>
<feature type="transmembrane region" description="Helical" evidence="1">
    <location>
        <begin position="12"/>
        <end position="36"/>
    </location>
</feature>
<protein>
    <submittedName>
        <fullName evidence="2">Uncharacterized protein</fullName>
    </submittedName>
</protein>
<evidence type="ECO:0000313" key="3">
    <source>
        <dbReference type="Proteomes" id="UP000184172"/>
    </source>
</evidence>
<keyword evidence="1" id="KW-1133">Transmembrane helix</keyword>
<dbReference type="AlphaFoldDB" id="A0A1M6MM77"/>
<reference evidence="3" key="1">
    <citation type="submission" date="2016-11" db="EMBL/GenBank/DDBJ databases">
        <authorList>
            <person name="Varghese N."/>
            <person name="Submissions S."/>
        </authorList>
    </citation>
    <scope>NUCLEOTIDE SEQUENCE [LARGE SCALE GENOMIC DNA]</scope>
    <source>
        <strain evidence="3">DSM 26349</strain>
    </source>
</reference>
<accession>A0A1M6MM77</accession>
<dbReference type="EMBL" id="FQYV01000028">
    <property type="protein sequence ID" value="SHJ84490.1"/>
    <property type="molecule type" value="Genomic_DNA"/>
</dbReference>
<gene>
    <name evidence="2" type="ORF">SAMN04487908_12817</name>
</gene>
<evidence type="ECO:0000256" key="1">
    <source>
        <dbReference type="SAM" id="Phobius"/>
    </source>
</evidence>
<dbReference type="RefSeq" id="WP_073221034.1">
    <property type="nucleotide sequence ID" value="NZ_FNNS01000038.1"/>
</dbReference>
<name>A0A1M6MM77_9FLAO</name>
<keyword evidence="3" id="KW-1185">Reference proteome</keyword>
<dbReference type="OrthoDB" id="7065374at2"/>
<proteinExistence type="predicted"/>
<keyword evidence="1" id="KW-0472">Membrane</keyword>